<evidence type="ECO:0000313" key="2">
    <source>
        <dbReference type="Proteomes" id="UP000265816"/>
    </source>
</evidence>
<protein>
    <recommendedName>
        <fullName evidence="3">YwdI family protein</fullName>
    </recommendedName>
</protein>
<accession>A0A398BH12</accession>
<comment type="caution">
    <text evidence="1">The sequence shown here is derived from an EMBL/GenBank/DDBJ whole genome shotgun (WGS) entry which is preliminary data.</text>
</comment>
<evidence type="ECO:0000313" key="1">
    <source>
        <dbReference type="EMBL" id="RID86846.1"/>
    </source>
</evidence>
<dbReference type="AlphaFoldDB" id="A0A398BH12"/>
<evidence type="ECO:0008006" key="3">
    <source>
        <dbReference type="Google" id="ProtNLM"/>
    </source>
</evidence>
<dbReference type="OrthoDB" id="2361717at2"/>
<dbReference type="InterPro" id="IPR035218">
    <property type="entry name" value="DUF5327"/>
</dbReference>
<organism evidence="1 2">
    <name type="scientific">Mesobacillus zeae</name>
    <dbReference type="NCBI Taxonomy" id="1917180"/>
    <lineage>
        <taxon>Bacteria</taxon>
        <taxon>Bacillati</taxon>
        <taxon>Bacillota</taxon>
        <taxon>Bacilli</taxon>
        <taxon>Bacillales</taxon>
        <taxon>Bacillaceae</taxon>
        <taxon>Mesobacillus</taxon>
    </lineage>
</organism>
<gene>
    <name evidence="1" type="ORF">D1970_06235</name>
</gene>
<name>A0A398BH12_9BACI</name>
<keyword evidence="2" id="KW-1185">Reference proteome</keyword>
<dbReference type="Proteomes" id="UP000265816">
    <property type="component" value="Unassembled WGS sequence"/>
</dbReference>
<dbReference type="Pfam" id="PF17261">
    <property type="entry name" value="DUF5327"/>
    <property type="match status" value="1"/>
</dbReference>
<dbReference type="EMBL" id="QWVT01000011">
    <property type="protein sequence ID" value="RID86846.1"/>
    <property type="molecule type" value="Genomic_DNA"/>
</dbReference>
<dbReference type="RefSeq" id="WP_119112025.1">
    <property type="nucleotide sequence ID" value="NZ_CBCSEO010000006.1"/>
</dbReference>
<proteinExistence type="predicted"/>
<reference evidence="1 2" key="1">
    <citation type="submission" date="2018-08" db="EMBL/GenBank/DDBJ databases">
        <title>Bacillus jemisoniae sp. nov., Bacillus chryseoplanitiae sp. nov., Bacillus resnikiae sp. nov., and Bacillus frankliniae sp. nov., isolated from Viking spacecraft and associated surfaces.</title>
        <authorList>
            <person name="Seuylemezian A."/>
            <person name="Vaishampayan P."/>
        </authorList>
    </citation>
    <scope>NUCLEOTIDE SEQUENCE [LARGE SCALE GENOMIC DNA]</scope>
    <source>
        <strain evidence="1 2">JJ-247</strain>
    </source>
</reference>
<sequence>MDISLQKLLAKMEEQIKGARAASSASEMREKIHTIQTLCELVLDEPKAGPAPEPKISMIQQSPVPATLQQPKRLEAEGGANGESLFDF</sequence>